<evidence type="ECO:0000256" key="2">
    <source>
        <dbReference type="ARBA" id="ARBA00022840"/>
    </source>
</evidence>
<dbReference type="KEGG" id="cbv:U729_1202"/>
<feature type="domain" description="ATP-cone" evidence="4">
    <location>
        <begin position="1"/>
        <end position="93"/>
    </location>
</feature>
<dbReference type="InterPro" id="IPR005144">
    <property type="entry name" value="ATP-cone_dom"/>
</dbReference>
<dbReference type="HOGENOM" id="CLU_2394505_0_0_9"/>
<evidence type="ECO:0000259" key="4">
    <source>
        <dbReference type="PROSITE" id="PS51161"/>
    </source>
</evidence>
<keyword evidence="2 3" id="KW-0067">ATP-binding</keyword>
<gene>
    <name evidence="5" type="ORF">U729_1202</name>
</gene>
<sequence length="93" mass="10641">MRVVKRDNRVVPFEFSKLKKSIEGAFLDANYSYTESDLQLVSEGAETILKEITNNCRAASYKEIIEACSKSLKDNGFSLVEQAYKKIYVTDKY</sequence>
<name>A0A0A7FU07_9CLOT</name>
<dbReference type="AlphaFoldDB" id="A0A0A7FU07"/>
<dbReference type="Proteomes" id="UP000030635">
    <property type="component" value="Chromosome"/>
</dbReference>
<evidence type="ECO:0000313" key="6">
    <source>
        <dbReference type="Proteomes" id="UP000030635"/>
    </source>
</evidence>
<evidence type="ECO:0000313" key="5">
    <source>
        <dbReference type="EMBL" id="AIY82415.1"/>
    </source>
</evidence>
<protein>
    <submittedName>
        <fullName evidence="5">ATP cone domain protein</fullName>
    </submittedName>
</protein>
<dbReference type="eggNOG" id="ENOG50328QG">
    <property type="taxonomic scope" value="Bacteria"/>
</dbReference>
<dbReference type="EMBL" id="CP006905">
    <property type="protein sequence ID" value="AIY82415.1"/>
    <property type="molecule type" value="Genomic_DNA"/>
</dbReference>
<accession>A0A0A7FU07</accession>
<evidence type="ECO:0000256" key="1">
    <source>
        <dbReference type="ARBA" id="ARBA00022741"/>
    </source>
</evidence>
<organism evidence="5 6">
    <name type="scientific">Clostridium baratii str. Sullivan</name>
    <dbReference type="NCBI Taxonomy" id="1415775"/>
    <lineage>
        <taxon>Bacteria</taxon>
        <taxon>Bacillati</taxon>
        <taxon>Bacillota</taxon>
        <taxon>Clostridia</taxon>
        <taxon>Eubacteriales</taxon>
        <taxon>Clostridiaceae</taxon>
        <taxon>Clostridium</taxon>
    </lineage>
</organism>
<evidence type="ECO:0000256" key="3">
    <source>
        <dbReference type="PROSITE-ProRule" id="PRU00492"/>
    </source>
</evidence>
<dbReference type="GO" id="GO:0005524">
    <property type="term" value="F:ATP binding"/>
    <property type="evidence" value="ECO:0007669"/>
    <property type="project" value="UniProtKB-UniRule"/>
</dbReference>
<dbReference type="RefSeq" id="WP_039312494.1">
    <property type="nucleotide sequence ID" value="NZ_CP006905.1"/>
</dbReference>
<reference evidence="5 6" key="1">
    <citation type="journal article" date="2015" name="Infect. Genet. Evol.">
        <title>Genomic sequences of six botulinum neurotoxin-producing strains representing three clostridial species illustrate the mobility and diversity of botulinum neurotoxin genes.</title>
        <authorList>
            <person name="Smith T.J."/>
            <person name="Hill K.K."/>
            <person name="Xie G."/>
            <person name="Foley B.T."/>
            <person name="Williamson C.H."/>
            <person name="Foster J.T."/>
            <person name="Johnson S.L."/>
            <person name="Chertkov O."/>
            <person name="Teshima H."/>
            <person name="Gibbons H.S."/>
            <person name="Johnsky L.A."/>
            <person name="Karavis M.A."/>
            <person name="Smith L.A."/>
        </authorList>
    </citation>
    <scope>NUCLEOTIDE SEQUENCE [LARGE SCALE GENOMIC DNA]</scope>
    <source>
        <strain evidence="5 6">Sullivan</strain>
    </source>
</reference>
<proteinExistence type="predicted"/>
<keyword evidence="1 3" id="KW-0547">Nucleotide-binding</keyword>
<dbReference type="Pfam" id="PF03477">
    <property type="entry name" value="ATP-cone"/>
    <property type="match status" value="1"/>
</dbReference>
<keyword evidence="6" id="KW-1185">Reference proteome</keyword>
<dbReference type="PROSITE" id="PS51161">
    <property type="entry name" value="ATP_CONE"/>
    <property type="match status" value="1"/>
</dbReference>
<dbReference type="OrthoDB" id="9983281at2"/>